<evidence type="ECO:0000313" key="8">
    <source>
        <dbReference type="WBParaSite" id="TMUE_0000002314.1"/>
    </source>
</evidence>
<dbReference type="AlphaFoldDB" id="A0A5S6QXG7"/>
<keyword evidence="2" id="KW-0805">Transcription regulation</keyword>
<dbReference type="Gene3D" id="4.10.280.10">
    <property type="entry name" value="Helix-loop-helix DNA-binding domain"/>
    <property type="match status" value="1"/>
</dbReference>
<dbReference type="InterPro" id="IPR050370">
    <property type="entry name" value="HES_HEY"/>
</dbReference>
<dbReference type="STRING" id="70415.A0A5S6QXG7"/>
<evidence type="ECO:0000259" key="6">
    <source>
        <dbReference type="PROSITE" id="PS50888"/>
    </source>
</evidence>
<protein>
    <submittedName>
        <fullName evidence="8 9">BHLH domain-containing protein</fullName>
    </submittedName>
</protein>
<keyword evidence="7" id="KW-1185">Reference proteome</keyword>
<name>A0A5S6QXG7_TRIMR</name>
<dbReference type="CDD" id="cd11410">
    <property type="entry name" value="bHLH_O_HES"/>
    <property type="match status" value="1"/>
</dbReference>
<proteinExistence type="predicted"/>
<dbReference type="InterPro" id="IPR011598">
    <property type="entry name" value="bHLH_dom"/>
</dbReference>
<dbReference type="PROSITE" id="PS50888">
    <property type="entry name" value="BHLH"/>
    <property type="match status" value="1"/>
</dbReference>
<feature type="domain" description="BHLH" evidence="6">
    <location>
        <begin position="27"/>
        <end position="84"/>
    </location>
</feature>
<dbReference type="Pfam" id="PF00010">
    <property type="entry name" value="HLH"/>
    <property type="match status" value="1"/>
</dbReference>
<dbReference type="GO" id="GO:0003677">
    <property type="term" value="F:DNA binding"/>
    <property type="evidence" value="ECO:0007669"/>
    <property type="project" value="UniProtKB-KW"/>
</dbReference>
<keyword evidence="3" id="KW-0238">DNA-binding</keyword>
<dbReference type="WBParaSite" id="TMUE_3000011799.1">
    <property type="protein sequence ID" value="TMUE_3000011799.1"/>
    <property type="gene ID" value="WBGene00301401"/>
</dbReference>
<dbReference type="GO" id="GO:0005634">
    <property type="term" value="C:nucleus"/>
    <property type="evidence" value="ECO:0007669"/>
    <property type="project" value="UniProtKB-SubCell"/>
</dbReference>
<accession>A0A5S6QXG7</accession>
<evidence type="ECO:0000256" key="4">
    <source>
        <dbReference type="ARBA" id="ARBA00023163"/>
    </source>
</evidence>
<dbReference type="WBParaSite" id="TMUE_3000011799.2">
    <property type="protein sequence ID" value="TMUE_3000011799.2"/>
    <property type="gene ID" value="WBGene00301401"/>
</dbReference>
<evidence type="ECO:0000256" key="3">
    <source>
        <dbReference type="ARBA" id="ARBA00023125"/>
    </source>
</evidence>
<dbReference type="WBParaSite" id="TMUE_0000002314.1">
    <property type="protein sequence ID" value="TMUE_0000002314.1"/>
    <property type="gene ID" value="WBGene00298162"/>
</dbReference>
<keyword evidence="4" id="KW-0804">Transcription</keyword>
<dbReference type="FunFam" id="4.10.280.10:FF:000009">
    <property type="entry name" value="Transcription factor HES-1"/>
    <property type="match status" value="1"/>
</dbReference>
<evidence type="ECO:0000313" key="9">
    <source>
        <dbReference type="WBParaSite" id="TMUE_3000011799.1"/>
    </source>
</evidence>
<dbReference type="SMART" id="SM00353">
    <property type="entry name" value="HLH"/>
    <property type="match status" value="1"/>
</dbReference>
<evidence type="ECO:0000256" key="2">
    <source>
        <dbReference type="ARBA" id="ARBA00023015"/>
    </source>
</evidence>
<reference evidence="8 9" key="3">
    <citation type="submission" date="2019-12" db="UniProtKB">
        <authorList>
            <consortium name="WormBaseParasite"/>
        </authorList>
    </citation>
    <scope>IDENTIFICATION</scope>
</reference>
<keyword evidence="5" id="KW-0539">Nucleus</keyword>
<dbReference type="SUPFAM" id="SSF47459">
    <property type="entry name" value="HLH, helix-loop-helix DNA-binding domain"/>
    <property type="match status" value="1"/>
</dbReference>
<dbReference type="Proteomes" id="UP000046395">
    <property type="component" value="Unassembled WGS sequence"/>
</dbReference>
<dbReference type="InterPro" id="IPR036638">
    <property type="entry name" value="HLH_DNA-bd_sf"/>
</dbReference>
<reference evidence="7" key="1">
    <citation type="submission" date="2013-11" db="EMBL/GenBank/DDBJ databases">
        <authorList>
            <person name="Aslett M."/>
        </authorList>
    </citation>
    <scope>NUCLEOTIDE SEQUENCE [LARGE SCALE GENOMIC DNA]</scope>
    <source>
        <strain evidence="7">Edinburgh</strain>
    </source>
</reference>
<comment type="subcellular location">
    <subcellularLocation>
        <location evidence="1">Nucleus</location>
    </subcellularLocation>
</comment>
<evidence type="ECO:0000313" key="7">
    <source>
        <dbReference type="Proteomes" id="UP000046395"/>
    </source>
</evidence>
<reference evidence="7" key="2">
    <citation type="submission" date="2014-03" db="EMBL/GenBank/DDBJ databases">
        <title>The whipworm genome and dual-species transcriptomics of an intimate host-pathogen interaction.</title>
        <authorList>
            <person name="Foth B.J."/>
            <person name="Tsai I.J."/>
            <person name="Reid A.J."/>
            <person name="Bancroft A.J."/>
            <person name="Nichol S."/>
            <person name="Tracey A."/>
            <person name="Holroyd N."/>
            <person name="Cotton J.A."/>
            <person name="Stanley E.J."/>
            <person name="Zarowiecki M."/>
            <person name="Liu J.Z."/>
            <person name="Huckvale T."/>
            <person name="Cooper P.J."/>
            <person name="Grencis R.K."/>
            <person name="Berriman M."/>
        </authorList>
    </citation>
    <scope>NUCLEOTIDE SEQUENCE [LARGE SCALE GENOMIC DNA]</scope>
    <source>
        <strain evidence="7">Edinburgh</strain>
    </source>
</reference>
<evidence type="ECO:0000256" key="5">
    <source>
        <dbReference type="ARBA" id="ARBA00023242"/>
    </source>
</evidence>
<dbReference type="PANTHER" id="PTHR10985">
    <property type="entry name" value="BASIC HELIX-LOOP-HELIX TRANSCRIPTION FACTOR, HES-RELATED"/>
    <property type="match status" value="1"/>
</dbReference>
<organism evidence="7 9">
    <name type="scientific">Trichuris muris</name>
    <name type="common">Mouse whipworm</name>
    <dbReference type="NCBI Taxonomy" id="70415"/>
    <lineage>
        <taxon>Eukaryota</taxon>
        <taxon>Metazoa</taxon>
        <taxon>Ecdysozoa</taxon>
        <taxon>Nematoda</taxon>
        <taxon>Enoplea</taxon>
        <taxon>Dorylaimia</taxon>
        <taxon>Trichinellida</taxon>
        <taxon>Trichuridae</taxon>
        <taxon>Trichuris</taxon>
    </lineage>
</organism>
<evidence type="ECO:0000256" key="1">
    <source>
        <dbReference type="ARBA" id="ARBA00004123"/>
    </source>
</evidence>
<dbReference type="GO" id="GO:0046983">
    <property type="term" value="F:protein dimerization activity"/>
    <property type="evidence" value="ECO:0007669"/>
    <property type="project" value="InterPro"/>
</dbReference>
<sequence>MTRVGPEDEATGRPARRTGLFVKAVDLKKANKPLMEKRRRARINKSLDELKAMLMGSMKRSIPAHSKWEKADILEMSVQYVRTLRCQVNSRDEVAIGYAQFIAGFMNCIHQIQKLAVLDADPETKERYQPLVDQLMAHLKRFTDDASSNVSINFPNSPNCSNSPVGHVSDDTPTAPIPLSTSFHLHTGRLPHDVSPVIALEGCAESREIARQTPGSLWRPW</sequence>